<sequence length="109" mass="12660">MLYSEGIKDLTYASGVIEEVKCPSTSEMIPSVLLQPCAELHDKEVDRFEEMVSNFSGHHENQNRAVNKLFDWLVANEAIPEYLRFCIKQEENLLLECWYANFDQIFLAL</sequence>
<name>A0A7J7K3V5_BUGNE</name>
<organism evidence="1 2">
    <name type="scientific">Bugula neritina</name>
    <name type="common">Brown bryozoan</name>
    <name type="synonym">Sertularia neritina</name>
    <dbReference type="NCBI Taxonomy" id="10212"/>
    <lineage>
        <taxon>Eukaryota</taxon>
        <taxon>Metazoa</taxon>
        <taxon>Spiralia</taxon>
        <taxon>Lophotrochozoa</taxon>
        <taxon>Bryozoa</taxon>
        <taxon>Gymnolaemata</taxon>
        <taxon>Cheilostomatida</taxon>
        <taxon>Flustrina</taxon>
        <taxon>Buguloidea</taxon>
        <taxon>Bugulidae</taxon>
        <taxon>Bugula</taxon>
    </lineage>
</organism>
<dbReference type="EMBL" id="VXIV02001389">
    <property type="protein sequence ID" value="KAF6033309.1"/>
    <property type="molecule type" value="Genomic_DNA"/>
</dbReference>
<reference evidence="1" key="1">
    <citation type="submission" date="2020-06" db="EMBL/GenBank/DDBJ databases">
        <title>Draft genome of Bugula neritina, a colonial animal packing powerful symbionts and potential medicines.</title>
        <authorList>
            <person name="Rayko M."/>
        </authorList>
    </citation>
    <scope>NUCLEOTIDE SEQUENCE [LARGE SCALE GENOMIC DNA]</scope>
    <source>
        <strain evidence="1">Kwan_BN1</strain>
    </source>
</reference>
<accession>A0A7J7K3V5</accession>
<dbReference type="AlphaFoldDB" id="A0A7J7K3V5"/>
<dbReference type="Proteomes" id="UP000593567">
    <property type="component" value="Unassembled WGS sequence"/>
</dbReference>
<gene>
    <name evidence="1" type="ORF">EB796_008383</name>
</gene>
<protein>
    <submittedName>
        <fullName evidence="1">Uncharacterized protein</fullName>
    </submittedName>
</protein>
<proteinExistence type="predicted"/>
<evidence type="ECO:0000313" key="1">
    <source>
        <dbReference type="EMBL" id="KAF6033309.1"/>
    </source>
</evidence>
<evidence type="ECO:0000313" key="2">
    <source>
        <dbReference type="Proteomes" id="UP000593567"/>
    </source>
</evidence>
<comment type="caution">
    <text evidence="1">The sequence shown here is derived from an EMBL/GenBank/DDBJ whole genome shotgun (WGS) entry which is preliminary data.</text>
</comment>
<keyword evidence="2" id="KW-1185">Reference proteome</keyword>